<dbReference type="EMBL" id="CM042884">
    <property type="protein sequence ID" value="KAI4369896.1"/>
    <property type="molecule type" value="Genomic_DNA"/>
</dbReference>
<comment type="caution">
    <text evidence="1">The sequence shown here is derived from an EMBL/GenBank/DDBJ whole genome shotgun (WGS) entry which is preliminary data.</text>
</comment>
<proteinExistence type="predicted"/>
<sequence length="397" mass="44068">MVEGREAGFSLITGVGCDSHGDPVVGRVSTERRNTGARRRSTVGGWTEEEDEKLKEAVLHYGGKNWKMIATKLPGRTDVQCLHRWQKVLDPNLVKGPWTRQEDELIVVLVGRHGEKQWSMIAKSLPGRIGKQCRERWNNYLKPGIVRTPWTDQEDSILIEAHQHFGNKWAELTKLLPGRTENAIKNHWNCTLSKKVNGRNKGRRKLASNVQQTFESGFDHSAVSCRKSMNPQLVDISGIDYLSLFGSTPQNTGTAIHAKSFNPSDLMASLDLLDSPSPSTMESKITSAVNGSPCSLSTPIPDTRLSLEFSCPESLLNTAADSYNNFPSIIRKRKLQADLCSDGELDTNQVSQSSPQMTKKIFTTSGVMLFGKRLESEFDAAAAAEEKDDEVALRLQV</sequence>
<reference evidence="2" key="1">
    <citation type="journal article" date="2023" name="Front. Plant Sci.">
        <title>Chromosomal-level genome assembly of Melastoma candidum provides insights into trichome evolution.</title>
        <authorList>
            <person name="Zhong Y."/>
            <person name="Wu W."/>
            <person name="Sun C."/>
            <person name="Zou P."/>
            <person name="Liu Y."/>
            <person name="Dai S."/>
            <person name="Zhou R."/>
        </authorList>
    </citation>
    <scope>NUCLEOTIDE SEQUENCE [LARGE SCALE GENOMIC DNA]</scope>
</reference>
<gene>
    <name evidence="1" type="ORF">MLD38_018291</name>
</gene>
<evidence type="ECO:0000313" key="2">
    <source>
        <dbReference type="Proteomes" id="UP001057402"/>
    </source>
</evidence>
<evidence type="ECO:0000313" key="1">
    <source>
        <dbReference type="EMBL" id="KAI4369896.1"/>
    </source>
</evidence>
<protein>
    <submittedName>
        <fullName evidence="1">Uncharacterized protein</fullName>
    </submittedName>
</protein>
<dbReference type="Proteomes" id="UP001057402">
    <property type="component" value="Chromosome 5"/>
</dbReference>
<organism evidence="1 2">
    <name type="scientific">Melastoma candidum</name>
    <dbReference type="NCBI Taxonomy" id="119954"/>
    <lineage>
        <taxon>Eukaryota</taxon>
        <taxon>Viridiplantae</taxon>
        <taxon>Streptophyta</taxon>
        <taxon>Embryophyta</taxon>
        <taxon>Tracheophyta</taxon>
        <taxon>Spermatophyta</taxon>
        <taxon>Magnoliopsida</taxon>
        <taxon>eudicotyledons</taxon>
        <taxon>Gunneridae</taxon>
        <taxon>Pentapetalae</taxon>
        <taxon>rosids</taxon>
        <taxon>malvids</taxon>
        <taxon>Myrtales</taxon>
        <taxon>Melastomataceae</taxon>
        <taxon>Melastomatoideae</taxon>
        <taxon>Melastomateae</taxon>
        <taxon>Melastoma</taxon>
    </lineage>
</organism>
<keyword evidence="2" id="KW-1185">Reference proteome</keyword>
<name>A0ACB9QVB1_9MYRT</name>
<accession>A0ACB9QVB1</accession>